<proteinExistence type="predicted"/>
<name>A0A069NEP1_9BURK</name>
<organism evidence="2 3">
    <name type="scientific">Caballeronia grimmiae</name>
    <dbReference type="NCBI Taxonomy" id="1071679"/>
    <lineage>
        <taxon>Bacteria</taxon>
        <taxon>Pseudomonadati</taxon>
        <taxon>Pseudomonadota</taxon>
        <taxon>Betaproteobacteria</taxon>
        <taxon>Burkholderiales</taxon>
        <taxon>Burkholderiaceae</taxon>
        <taxon>Caballeronia</taxon>
    </lineage>
</organism>
<evidence type="ECO:0000313" key="4">
    <source>
        <dbReference type="Proteomes" id="UP000597138"/>
    </source>
</evidence>
<dbReference type="OrthoDB" id="9130172at2"/>
<reference evidence="1" key="4">
    <citation type="submission" date="2024-05" db="EMBL/GenBank/DDBJ databases">
        <authorList>
            <person name="Sun Q."/>
            <person name="Zhou Y."/>
        </authorList>
    </citation>
    <scope>NUCLEOTIDE SEQUENCE</scope>
    <source>
        <strain evidence="1">CGMCC 1.11013</strain>
    </source>
</reference>
<reference evidence="1" key="1">
    <citation type="journal article" date="2014" name="Int. J. Syst. Evol. Microbiol.">
        <title>Complete genome of a new Firmicutes species belonging to the dominant human colonic microbiota ('Ruminococcus bicirculans') reveals two chromosomes and a selective capacity to utilize plant glucans.</title>
        <authorList>
            <consortium name="NISC Comparative Sequencing Program"/>
            <person name="Wegmann U."/>
            <person name="Louis P."/>
            <person name="Goesmann A."/>
            <person name="Henrissat B."/>
            <person name="Duncan S.H."/>
            <person name="Flint H.J."/>
        </authorList>
    </citation>
    <scope>NUCLEOTIDE SEQUENCE</scope>
    <source>
        <strain evidence="1">CGMCC 1.11013</strain>
    </source>
</reference>
<dbReference type="EMBL" id="BMEG01000001">
    <property type="protein sequence ID" value="GGD53896.1"/>
    <property type="molecule type" value="Genomic_DNA"/>
</dbReference>
<evidence type="ECO:0000313" key="3">
    <source>
        <dbReference type="Proteomes" id="UP000027439"/>
    </source>
</evidence>
<accession>A0A069NEP1</accession>
<gene>
    <name evidence="2" type="ORF">BG57_24210</name>
    <name evidence="1" type="ORF">GCM10010985_04540</name>
</gene>
<sequence length="193" mass="21211">MSTTLNDFLAWSERLPDQATEEAKLLHALIERREAELRTGIADLIAAVSQRENWKLQRCAATARRVEQTSKLHLEAVYEYFRDRSEGRLHYEPPEVLADSLGDQSAGPDRLCEPVLAHASASATNAEGSVATPVIELYGRLQSLEALVAQTPGIGCGVQGVRIMRMVALMSKARSAQLANLRLSGTQAVYRHS</sequence>
<dbReference type="Proteomes" id="UP000597138">
    <property type="component" value="Unassembled WGS sequence"/>
</dbReference>
<evidence type="ECO:0000313" key="1">
    <source>
        <dbReference type="EMBL" id="GGD53896.1"/>
    </source>
</evidence>
<reference evidence="4" key="3">
    <citation type="journal article" date="2019" name="Int. J. Syst. Evol. Microbiol.">
        <title>The Global Catalogue of Microorganisms (GCM) 10K type strain sequencing project: providing services to taxonomists for standard genome sequencing and annotation.</title>
        <authorList>
            <consortium name="The Broad Institute Genomics Platform"/>
            <consortium name="The Broad Institute Genome Sequencing Center for Infectious Disease"/>
            <person name="Wu L."/>
            <person name="Ma J."/>
        </authorList>
    </citation>
    <scope>NUCLEOTIDE SEQUENCE [LARGE SCALE GENOMIC DNA]</scope>
    <source>
        <strain evidence="4">CGMCC 1.11013</strain>
    </source>
</reference>
<dbReference type="EMBL" id="JFHE01000049">
    <property type="protein sequence ID" value="KDR26800.1"/>
    <property type="molecule type" value="Genomic_DNA"/>
</dbReference>
<dbReference type="Proteomes" id="UP000027439">
    <property type="component" value="Unassembled WGS sequence"/>
</dbReference>
<keyword evidence="4" id="KW-1185">Reference proteome</keyword>
<dbReference type="eggNOG" id="ENOG5032Q0Z">
    <property type="taxonomic scope" value="Bacteria"/>
</dbReference>
<comment type="caution">
    <text evidence="2">The sequence shown here is derived from an EMBL/GenBank/DDBJ whole genome shotgun (WGS) entry which is preliminary data.</text>
</comment>
<dbReference type="RefSeq" id="WP_035970056.1">
    <property type="nucleotide sequence ID" value="NZ_BMEG01000001.1"/>
</dbReference>
<protein>
    <submittedName>
        <fullName evidence="2">Uncharacterized protein</fullName>
    </submittedName>
</protein>
<reference evidence="2 3" key="2">
    <citation type="submission" date="2014-03" db="EMBL/GenBank/DDBJ databases">
        <title>Draft Genome Sequences of Four Burkholderia Strains.</title>
        <authorList>
            <person name="Liu X.Y."/>
            <person name="Li C.X."/>
            <person name="Xu J.H."/>
        </authorList>
    </citation>
    <scope>NUCLEOTIDE SEQUENCE [LARGE SCALE GENOMIC DNA]</scope>
    <source>
        <strain evidence="2 3">R27</strain>
    </source>
</reference>
<dbReference type="AlphaFoldDB" id="A0A069NEP1"/>
<evidence type="ECO:0000313" key="2">
    <source>
        <dbReference type="EMBL" id="KDR26800.1"/>
    </source>
</evidence>
<dbReference type="STRING" id="1071679.BG57_24210"/>